<dbReference type="Proteomes" id="UP000694892">
    <property type="component" value="Chromosome 2L"/>
</dbReference>
<name>A0A974DPF4_XENLA</name>
<evidence type="ECO:0000313" key="1">
    <source>
        <dbReference type="EMBL" id="OCT94721.1"/>
    </source>
</evidence>
<accession>A0A974DPF4</accession>
<proteinExistence type="predicted"/>
<evidence type="ECO:0000313" key="2">
    <source>
        <dbReference type="Proteomes" id="UP000694892"/>
    </source>
</evidence>
<reference evidence="2" key="1">
    <citation type="journal article" date="2016" name="Nature">
        <title>Genome evolution in the allotetraploid frog Xenopus laevis.</title>
        <authorList>
            <person name="Session A.M."/>
            <person name="Uno Y."/>
            <person name="Kwon T."/>
            <person name="Chapman J.A."/>
            <person name="Toyoda A."/>
            <person name="Takahashi S."/>
            <person name="Fukui A."/>
            <person name="Hikosaka A."/>
            <person name="Suzuki A."/>
            <person name="Kondo M."/>
            <person name="van Heeringen S.J."/>
            <person name="Quigley I."/>
            <person name="Heinz S."/>
            <person name="Ogino H."/>
            <person name="Ochi H."/>
            <person name="Hellsten U."/>
            <person name="Lyons J.B."/>
            <person name="Simakov O."/>
            <person name="Putnam N."/>
            <person name="Stites J."/>
            <person name="Kuroki Y."/>
            <person name="Tanaka T."/>
            <person name="Michiue T."/>
            <person name="Watanabe M."/>
            <person name="Bogdanovic O."/>
            <person name="Lister R."/>
            <person name="Georgiou G."/>
            <person name="Paranjpe S.S."/>
            <person name="van Kruijsbergen I."/>
            <person name="Shu S."/>
            <person name="Carlson J."/>
            <person name="Kinoshita T."/>
            <person name="Ohta Y."/>
            <person name="Mawaribuchi S."/>
            <person name="Jenkins J."/>
            <person name="Grimwood J."/>
            <person name="Schmutz J."/>
            <person name="Mitros T."/>
            <person name="Mozaffari S.V."/>
            <person name="Suzuki Y."/>
            <person name="Haramoto Y."/>
            <person name="Yamamoto T.S."/>
            <person name="Takagi C."/>
            <person name="Heald R."/>
            <person name="Miller K."/>
            <person name="Haudenschild C."/>
            <person name="Kitzman J."/>
            <person name="Nakayama T."/>
            <person name="Izutsu Y."/>
            <person name="Robert J."/>
            <person name="Fortriede J."/>
            <person name="Burns K."/>
            <person name="Lotay V."/>
            <person name="Karimi K."/>
            <person name="Yasuoka Y."/>
            <person name="Dichmann D.S."/>
            <person name="Flajnik M.F."/>
            <person name="Houston D.W."/>
            <person name="Shendure J."/>
            <person name="DuPasquier L."/>
            <person name="Vize P.D."/>
            <person name="Zorn A.M."/>
            <person name="Ito M."/>
            <person name="Marcotte E.M."/>
            <person name="Wallingford J.B."/>
            <person name="Ito Y."/>
            <person name="Asashima M."/>
            <person name="Ueno N."/>
            <person name="Matsuda Y."/>
            <person name="Veenstra G.J."/>
            <person name="Fujiyama A."/>
            <person name="Harland R.M."/>
            <person name="Taira M."/>
            <person name="Rokhsar D.S."/>
        </authorList>
    </citation>
    <scope>NUCLEOTIDE SEQUENCE [LARGE SCALE GENOMIC DNA]</scope>
    <source>
        <strain evidence="2">J</strain>
    </source>
</reference>
<protein>
    <submittedName>
        <fullName evidence="1">Uncharacterized protein</fullName>
    </submittedName>
</protein>
<dbReference type="AlphaFoldDB" id="A0A974DPF4"/>
<sequence length="75" mass="8967">MKHYIYVEFVSSRYGEWHSKSCSVPTLKMFSMNVAFDLRNRGKCLCRSSLLGHSQNKPRTRNKWKMHKGKIRLIY</sequence>
<organism evidence="1 2">
    <name type="scientific">Xenopus laevis</name>
    <name type="common">African clawed frog</name>
    <dbReference type="NCBI Taxonomy" id="8355"/>
    <lineage>
        <taxon>Eukaryota</taxon>
        <taxon>Metazoa</taxon>
        <taxon>Chordata</taxon>
        <taxon>Craniata</taxon>
        <taxon>Vertebrata</taxon>
        <taxon>Euteleostomi</taxon>
        <taxon>Amphibia</taxon>
        <taxon>Batrachia</taxon>
        <taxon>Anura</taxon>
        <taxon>Pipoidea</taxon>
        <taxon>Pipidae</taxon>
        <taxon>Xenopodinae</taxon>
        <taxon>Xenopus</taxon>
        <taxon>Xenopus</taxon>
    </lineage>
</organism>
<dbReference type="EMBL" id="CM004468">
    <property type="protein sequence ID" value="OCT94721.1"/>
    <property type="molecule type" value="Genomic_DNA"/>
</dbReference>
<gene>
    <name evidence="1" type="ORF">XELAEV_18012411mg</name>
</gene>